<evidence type="ECO:0000256" key="4">
    <source>
        <dbReference type="ARBA" id="ARBA00022833"/>
    </source>
</evidence>
<dbReference type="CDD" id="cd15521">
    <property type="entry name" value="PHD_VIN3_plant"/>
    <property type="match status" value="1"/>
</dbReference>
<evidence type="ECO:0000259" key="8">
    <source>
        <dbReference type="Pfam" id="PF07227"/>
    </source>
</evidence>
<dbReference type="PANTHER" id="PTHR46286:SF6">
    <property type="entry name" value="OS08G0220600 PROTEIN"/>
    <property type="match status" value="1"/>
</dbReference>
<dbReference type="GO" id="GO:0010048">
    <property type="term" value="P:vernalization response"/>
    <property type="evidence" value="ECO:0007669"/>
    <property type="project" value="InterPro"/>
</dbReference>
<dbReference type="EMBL" id="JACGCM010002205">
    <property type="protein sequence ID" value="KAF6143543.1"/>
    <property type="molecule type" value="Genomic_DNA"/>
</dbReference>
<name>A0A7J7LLQ4_9MAGN</name>
<dbReference type="InterPro" id="IPR056990">
    <property type="entry name" value="VIN3-like_C"/>
</dbReference>
<dbReference type="PANTHER" id="PTHR46286">
    <property type="entry name" value="VIN3-LIKE PROTEIN 2-RELATED"/>
    <property type="match status" value="1"/>
</dbReference>
<dbReference type="GO" id="GO:0040029">
    <property type="term" value="P:epigenetic regulation of gene expression"/>
    <property type="evidence" value="ECO:0007669"/>
    <property type="project" value="InterPro"/>
</dbReference>
<feature type="coiled-coil region" evidence="6">
    <location>
        <begin position="592"/>
        <end position="640"/>
    </location>
</feature>
<accession>A0A7J7LLQ4</accession>
<organism evidence="11 12">
    <name type="scientific">Kingdonia uniflora</name>
    <dbReference type="NCBI Taxonomy" id="39325"/>
    <lineage>
        <taxon>Eukaryota</taxon>
        <taxon>Viridiplantae</taxon>
        <taxon>Streptophyta</taxon>
        <taxon>Embryophyta</taxon>
        <taxon>Tracheophyta</taxon>
        <taxon>Spermatophyta</taxon>
        <taxon>Magnoliopsida</taxon>
        <taxon>Ranunculales</taxon>
        <taxon>Circaeasteraceae</taxon>
        <taxon>Kingdonia</taxon>
    </lineage>
</organism>
<evidence type="ECO:0000259" key="10">
    <source>
        <dbReference type="Pfam" id="PF23380"/>
    </source>
</evidence>
<keyword evidence="2" id="KW-0479">Metal-binding</keyword>
<dbReference type="Pfam" id="PF23380">
    <property type="entry name" value="VIN3_C"/>
    <property type="match status" value="1"/>
</dbReference>
<feature type="region of interest" description="Disordered" evidence="7">
    <location>
        <begin position="84"/>
        <end position="103"/>
    </location>
</feature>
<comment type="caution">
    <text evidence="11">The sequence shown here is derived from an EMBL/GenBank/DDBJ whole genome shotgun (WGS) entry which is preliminary data.</text>
</comment>
<evidence type="ECO:0008006" key="13">
    <source>
        <dbReference type="Google" id="ProtNLM"/>
    </source>
</evidence>
<feature type="compositionally biased region" description="Polar residues" evidence="7">
    <location>
        <begin position="84"/>
        <end position="94"/>
    </location>
</feature>
<dbReference type="Proteomes" id="UP000541444">
    <property type="component" value="Unassembled WGS sequence"/>
</dbReference>
<keyword evidence="5" id="KW-0539">Nucleus</keyword>
<evidence type="ECO:0000313" key="11">
    <source>
        <dbReference type="EMBL" id="KAF6143543.1"/>
    </source>
</evidence>
<feature type="domain" description="Oberon-like PHD finger" evidence="8">
    <location>
        <begin position="115"/>
        <end position="237"/>
    </location>
</feature>
<reference evidence="11 12" key="1">
    <citation type="journal article" date="2020" name="IScience">
        <title>Genome Sequencing of the Endangered Kingdonia uniflora (Circaeasteraceae, Ranunculales) Reveals Potential Mechanisms of Evolutionary Specialization.</title>
        <authorList>
            <person name="Sun Y."/>
            <person name="Deng T."/>
            <person name="Zhang A."/>
            <person name="Moore M.J."/>
            <person name="Landis J.B."/>
            <person name="Lin N."/>
            <person name="Zhang H."/>
            <person name="Zhang X."/>
            <person name="Huang J."/>
            <person name="Zhang X."/>
            <person name="Sun H."/>
            <person name="Wang H."/>
        </authorList>
    </citation>
    <scope>NUCLEOTIDE SEQUENCE [LARGE SCALE GENOMIC DNA]</scope>
    <source>
        <strain evidence="11">TB1705</strain>
        <tissue evidence="11">Leaf</tissue>
    </source>
</reference>
<feature type="domain" description="VIN3-like C-terminal" evidence="10">
    <location>
        <begin position="516"/>
        <end position="585"/>
    </location>
</feature>
<dbReference type="Pfam" id="PF23376">
    <property type="entry name" value="Fn3_VIN3"/>
    <property type="match status" value="1"/>
</dbReference>
<evidence type="ECO:0000256" key="1">
    <source>
        <dbReference type="ARBA" id="ARBA00004123"/>
    </source>
</evidence>
<proteinExistence type="predicted"/>
<comment type="subcellular location">
    <subcellularLocation>
        <location evidence="1">Nucleus</location>
    </subcellularLocation>
</comment>
<dbReference type="Pfam" id="PF07227">
    <property type="entry name" value="PHD_Oberon"/>
    <property type="match status" value="1"/>
</dbReference>
<dbReference type="InterPro" id="IPR032881">
    <property type="entry name" value="Oberon-like_PHD"/>
</dbReference>
<gene>
    <name evidence="11" type="ORF">GIB67_029712</name>
</gene>
<dbReference type="OrthoDB" id="600557at2759"/>
<dbReference type="InterPro" id="IPR044514">
    <property type="entry name" value="VIN3-like"/>
</dbReference>
<dbReference type="GO" id="GO:0005634">
    <property type="term" value="C:nucleus"/>
    <property type="evidence" value="ECO:0007669"/>
    <property type="project" value="UniProtKB-SubCell"/>
</dbReference>
<evidence type="ECO:0000256" key="6">
    <source>
        <dbReference type="SAM" id="Coils"/>
    </source>
</evidence>
<dbReference type="GO" id="GO:0008270">
    <property type="term" value="F:zinc ion binding"/>
    <property type="evidence" value="ECO:0007669"/>
    <property type="project" value="UniProtKB-KW"/>
</dbReference>
<evidence type="ECO:0000313" key="12">
    <source>
        <dbReference type="Proteomes" id="UP000541444"/>
    </source>
</evidence>
<keyword evidence="4" id="KW-0862">Zinc</keyword>
<protein>
    <recommendedName>
        <fullName evidence="13">Oberon PHD finger domain-containing protein</fullName>
    </recommendedName>
</protein>
<evidence type="ECO:0000256" key="3">
    <source>
        <dbReference type="ARBA" id="ARBA00022771"/>
    </source>
</evidence>
<keyword evidence="3" id="KW-0863">Zinc-finger</keyword>
<sequence length="773" mass="89086">MAFSLDSCRKMEFLSLNRKKMLNSFYHGYVHDHAKCNQLSLKAKRELLREIAPWPESAHEILCSWTLQELHEIINAELEVISENSESDNTQSSTKRQKKNPNYIPLQNRGDTLLCRNLACRANLSTQDFFCKRCSCCICYLYDDNKDPSLWLTCGSDESDPPNQQDSCGLSCHLRCALKHERAGIMESKVCTKLDGSFYCVSCGKVNELMGSCRRQMLVAKDTRRVDILCYRIFLSRKILRGTEHYQILHRIVNKAAKELIKEFGPLDRVSTEMGRGIVIRLACVAEVQKLCTSAIEAIDSMFSGTSPRHVDLKEQLSCKIRFEEASPISLVMVLAYEDKLLEQFLGCRIWHRSSNMAYYPENPTCIVLRPEERFFISDLDPSTKYFFKVSIFSIVRELGVWESQFVTKALIADENSQRDSTNSSNNHSNLQLLKDMSRTVKTLPAMLSPYGNSLRDSTNSSNEHSNLQLFEDFSKNMKILPEIVSPHVSPTTPPKSKVFQEVPSSVSKKESVDRKYESVEVIKWLQREGYMEMEFSLKFLFWFSSRATMRERRVVNAFVDTLIDDPHSLAGQLVDTFTDEICSENKRTPKLEKLKNEKDVLIVKLDIYEKEKHIVVGKLKLIETDLEKLKLDLTFTKQKLEVFLHEAKNMEKMLSMSKNGTNKRKLGFDEQNAKATIPQITRFVKVTPVPSLPKQSVTNAPHRQTKQHFVFHVFYCQACGRKGHLAPYCKYVPIFHSMNDLHLERGKPYRSYAQSFSKYFNGFRNLTQATEE</sequence>
<evidence type="ECO:0000256" key="2">
    <source>
        <dbReference type="ARBA" id="ARBA00022723"/>
    </source>
</evidence>
<dbReference type="AlphaFoldDB" id="A0A7J7LLQ4"/>
<keyword evidence="12" id="KW-1185">Reference proteome</keyword>
<feature type="domain" description="VIN3-like fibronectin type-III" evidence="9">
    <location>
        <begin position="321"/>
        <end position="408"/>
    </location>
</feature>
<evidence type="ECO:0000256" key="7">
    <source>
        <dbReference type="SAM" id="MobiDB-lite"/>
    </source>
</evidence>
<keyword evidence="6" id="KW-0175">Coiled coil</keyword>
<dbReference type="InterPro" id="IPR058585">
    <property type="entry name" value="Fn3_VIN3"/>
</dbReference>
<evidence type="ECO:0000259" key="9">
    <source>
        <dbReference type="Pfam" id="PF23376"/>
    </source>
</evidence>
<evidence type="ECO:0000256" key="5">
    <source>
        <dbReference type="ARBA" id="ARBA00023242"/>
    </source>
</evidence>